<dbReference type="Proteomes" id="UP001443914">
    <property type="component" value="Unassembled WGS sequence"/>
</dbReference>
<proteinExistence type="predicted"/>
<dbReference type="PANTHER" id="PTHR31096">
    <property type="entry name" value="ACT DOMAIN-CONTAINING PROTEIN ACR4-RELATED"/>
    <property type="match status" value="1"/>
</dbReference>
<dbReference type="Gene3D" id="3.30.70.260">
    <property type="match status" value="2"/>
</dbReference>
<evidence type="ECO:0000256" key="1">
    <source>
        <dbReference type="ARBA" id="ARBA00022737"/>
    </source>
</evidence>
<comment type="caution">
    <text evidence="4">The sequence shown here is derived from an EMBL/GenBank/DDBJ whole genome shotgun (WGS) entry which is preliminary data.</text>
</comment>
<name>A0AAW1MT23_SAPOF</name>
<dbReference type="Pfam" id="PF01842">
    <property type="entry name" value="ACT"/>
    <property type="match status" value="2"/>
</dbReference>
<dbReference type="InterPro" id="IPR040217">
    <property type="entry name" value="ACR1-12"/>
</dbReference>
<keyword evidence="1 2" id="KW-0677">Repeat</keyword>
<dbReference type="EMBL" id="JBDFQZ010000002">
    <property type="protein sequence ID" value="KAK9749598.1"/>
    <property type="molecule type" value="Genomic_DNA"/>
</dbReference>
<evidence type="ECO:0000256" key="2">
    <source>
        <dbReference type="RuleBase" id="RU369043"/>
    </source>
</evidence>
<dbReference type="CDD" id="cd04897">
    <property type="entry name" value="ACT_ACR_3"/>
    <property type="match status" value="1"/>
</dbReference>
<evidence type="ECO:0000313" key="4">
    <source>
        <dbReference type="EMBL" id="KAK9749598.1"/>
    </source>
</evidence>
<accession>A0AAW1MT23</accession>
<evidence type="ECO:0000313" key="5">
    <source>
        <dbReference type="Proteomes" id="UP001443914"/>
    </source>
</evidence>
<dbReference type="InterPro" id="IPR045865">
    <property type="entry name" value="ACT-like_dom_sf"/>
</dbReference>
<dbReference type="GO" id="GO:0016597">
    <property type="term" value="F:amino acid binding"/>
    <property type="evidence" value="ECO:0007669"/>
    <property type="project" value="UniProtKB-UniRule"/>
</dbReference>
<dbReference type="AlphaFoldDB" id="A0AAW1MT23"/>
<dbReference type="CDD" id="cd04895">
    <property type="entry name" value="ACT_ACR_1"/>
    <property type="match status" value="1"/>
</dbReference>
<dbReference type="InterPro" id="IPR002912">
    <property type="entry name" value="ACT_dom"/>
</dbReference>
<feature type="domain" description="ACT" evidence="3">
    <location>
        <begin position="134"/>
        <end position="222"/>
    </location>
</feature>
<evidence type="ECO:0000259" key="3">
    <source>
        <dbReference type="PROSITE" id="PS51671"/>
    </source>
</evidence>
<reference evidence="4" key="1">
    <citation type="submission" date="2024-03" db="EMBL/GenBank/DDBJ databases">
        <title>WGS assembly of Saponaria officinalis var. Norfolk2.</title>
        <authorList>
            <person name="Jenkins J."/>
            <person name="Shu S."/>
            <person name="Grimwood J."/>
            <person name="Barry K."/>
            <person name="Goodstein D."/>
            <person name="Schmutz J."/>
            <person name="Leebens-Mack J."/>
            <person name="Osbourn A."/>
        </authorList>
    </citation>
    <scope>NUCLEOTIDE SEQUENCE [LARGE SCALE GENOMIC DNA]</scope>
    <source>
        <strain evidence="4">JIC</strain>
    </source>
</reference>
<sequence>MTMERFCYYTPYVDPNFESLFEQINPPRVCFDNDTCKDCTIIKVDSANKHGILLEVVQIMTDLDLVISKSYICSDGGWFMDVFHVTDQFGNKITDEFLVDYIQQAICTRRSSEKRHVYKGIGPRPRHLVTEHTALEMTVTDQPGLLSEVSAVLAELGCHVSAAVAWTHNHRGALIFYVDDSHDIGRPITDQNRLSYIQQQLQTVVKAHHTGSEKQTVRLTAPTAARTHTERRLHQLMVADEGYKTCSSCGAINEKDKIGMSCGCTHVSIDSCKEKGYSVINIRCRDRPKLLFDTVCALTDMLYMVFHAAISSDCSIATQEYYVRRKDGCKLDTEKERQKVLQCIIAAVERRVTQGLRLDITAQDRLGLLSDITRVFREYGLSILRAEISTRGGEAIGTFYVTDTSGRQISRETVDGVKGDIGGNVQVHAKLLDKVVTEKTSSSIVRDVDDSPGLLSLGSLLWSRIERISGNLGAIRS</sequence>
<dbReference type="PROSITE" id="PS51671">
    <property type="entry name" value="ACT"/>
    <property type="match status" value="2"/>
</dbReference>
<gene>
    <name evidence="4" type="ORF">RND81_02G137300</name>
</gene>
<feature type="domain" description="ACT" evidence="3">
    <location>
        <begin position="357"/>
        <end position="453"/>
    </location>
</feature>
<organism evidence="4 5">
    <name type="scientific">Saponaria officinalis</name>
    <name type="common">Common soapwort</name>
    <name type="synonym">Lychnis saponaria</name>
    <dbReference type="NCBI Taxonomy" id="3572"/>
    <lineage>
        <taxon>Eukaryota</taxon>
        <taxon>Viridiplantae</taxon>
        <taxon>Streptophyta</taxon>
        <taxon>Embryophyta</taxon>
        <taxon>Tracheophyta</taxon>
        <taxon>Spermatophyta</taxon>
        <taxon>Magnoliopsida</taxon>
        <taxon>eudicotyledons</taxon>
        <taxon>Gunneridae</taxon>
        <taxon>Pentapetalae</taxon>
        <taxon>Caryophyllales</taxon>
        <taxon>Caryophyllaceae</taxon>
        <taxon>Caryophylleae</taxon>
        <taxon>Saponaria</taxon>
    </lineage>
</organism>
<keyword evidence="5" id="KW-1185">Reference proteome</keyword>
<dbReference type="PANTHER" id="PTHR31096:SF7">
    <property type="entry name" value="ACT DOMAIN-CONTAINING PROTEIN ACR1"/>
    <property type="match status" value="1"/>
</dbReference>
<protein>
    <recommendedName>
        <fullName evidence="2">ACT domain-containing protein ACR</fullName>
    </recommendedName>
    <alternativeName>
        <fullName evidence="2">Protein ACT DOMAIN REPEATS</fullName>
    </alternativeName>
</protein>
<comment type="function">
    <text evidence="2">Binds amino acids.</text>
</comment>
<dbReference type="SUPFAM" id="SSF55021">
    <property type="entry name" value="ACT-like"/>
    <property type="match status" value="3"/>
</dbReference>